<evidence type="ECO:0000256" key="2">
    <source>
        <dbReference type="RuleBase" id="RU362097"/>
    </source>
</evidence>
<keyword evidence="5" id="KW-1185">Reference proteome</keyword>
<evidence type="ECO:0000313" key="5">
    <source>
        <dbReference type="Proteomes" id="UP001200557"/>
    </source>
</evidence>
<keyword evidence="2" id="KW-0472">Membrane</keyword>
<reference evidence="4 5" key="1">
    <citation type="submission" date="2022-01" db="EMBL/GenBank/DDBJ databases">
        <title>Octadecabacter sp. nov., isolated from a marine alga.</title>
        <authorList>
            <person name="Jin M.S."/>
            <person name="Kim H.M."/>
            <person name="Han D.M."/>
            <person name="Jung J.J."/>
            <person name="Jeon C.O."/>
        </authorList>
    </citation>
    <scope>NUCLEOTIDE SEQUENCE [LARGE SCALE GENOMIC DNA]</scope>
    <source>
        <strain evidence="4 5">G9-8</strain>
    </source>
</reference>
<comment type="similarity">
    <text evidence="1 2">Belongs to the outer membrane factor (OMF) (TC 1.B.17) family.</text>
</comment>
<protein>
    <submittedName>
        <fullName evidence="4">Efflux transporter outer membrane subunit</fullName>
    </submittedName>
</protein>
<feature type="region of interest" description="Disordered" evidence="3">
    <location>
        <begin position="97"/>
        <end position="118"/>
    </location>
</feature>
<dbReference type="InterPro" id="IPR010131">
    <property type="entry name" value="MdtP/NodT-like"/>
</dbReference>
<keyword evidence="2" id="KW-1134">Transmembrane beta strand</keyword>
<dbReference type="PROSITE" id="PS51257">
    <property type="entry name" value="PROKAR_LIPOPROTEIN"/>
    <property type="match status" value="1"/>
</dbReference>
<dbReference type="RefSeq" id="WP_235224844.1">
    <property type="nucleotide sequence ID" value="NZ_JAKGAQ010000001.1"/>
</dbReference>
<keyword evidence="2" id="KW-0564">Palmitate</keyword>
<evidence type="ECO:0000256" key="3">
    <source>
        <dbReference type="SAM" id="MobiDB-lite"/>
    </source>
</evidence>
<keyword evidence="2" id="KW-0449">Lipoprotein</keyword>
<keyword evidence="2" id="KW-0812">Transmembrane</keyword>
<evidence type="ECO:0000256" key="1">
    <source>
        <dbReference type="ARBA" id="ARBA00007613"/>
    </source>
</evidence>
<name>A0ABS9CWI5_9RHOB</name>
<dbReference type="InterPro" id="IPR003423">
    <property type="entry name" value="OMP_efflux"/>
</dbReference>
<dbReference type="Proteomes" id="UP001200557">
    <property type="component" value="Unassembled WGS sequence"/>
</dbReference>
<sequence>MKSNTITAFAVTFALTGCTLVGPDYQSPSIDLPARFIDGDATATGEVAAQQWWLNFGDATLTDLVQRGMAQNLDVRTATERINQAAAALQGTGQAAQVSGSGSVSSTLANTGEGSTTTTNSGNLAASYVFDIFGGVQREQEQATAALEGAVYDVGTARLALLASLVGNYIDARYFQEAIALTRESIQTRRQTVTLTRQQQEQGAVSELDLVNAEALLNDALADLPALETGFYAAVYGIATLLGEPAGPITSVLERGAPQPRPSGGSDAGVPADTLRNRPDVNSAERALAEATAGIGVATADLYPSLDLDGTVTASDPSSWTFGPTLSLPILNQSALRAARDQQVSLARQADLTWRNTVLTAVEEVQTAQTSYLRLQREVEARRAAAQSYERALELSTATYQAGAISLLDLLDAERANAAAQLALAASTQDLANAWVTLQITAGRGWKTVP</sequence>
<dbReference type="Pfam" id="PF02321">
    <property type="entry name" value="OEP"/>
    <property type="match status" value="2"/>
</dbReference>
<accession>A0ABS9CWI5</accession>
<organism evidence="4 5">
    <name type="scientific">Octadecabacter dasysiphoniae</name>
    <dbReference type="NCBI Taxonomy" id="2909341"/>
    <lineage>
        <taxon>Bacteria</taxon>
        <taxon>Pseudomonadati</taxon>
        <taxon>Pseudomonadota</taxon>
        <taxon>Alphaproteobacteria</taxon>
        <taxon>Rhodobacterales</taxon>
        <taxon>Roseobacteraceae</taxon>
        <taxon>Octadecabacter</taxon>
    </lineage>
</organism>
<dbReference type="Gene3D" id="2.20.200.10">
    <property type="entry name" value="Outer membrane efflux proteins (OEP)"/>
    <property type="match status" value="1"/>
</dbReference>
<dbReference type="PANTHER" id="PTHR30203:SF25">
    <property type="entry name" value="OUTER MEMBRANE PROTEIN-RELATED"/>
    <property type="match status" value="1"/>
</dbReference>
<dbReference type="EMBL" id="JAKGAQ010000001">
    <property type="protein sequence ID" value="MCF2870750.1"/>
    <property type="molecule type" value="Genomic_DNA"/>
</dbReference>
<evidence type="ECO:0000313" key="4">
    <source>
        <dbReference type="EMBL" id="MCF2870750.1"/>
    </source>
</evidence>
<dbReference type="NCBIfam" id="TIGR01845">
    <property type="entry name" value="outer_NodT"/>
    <property type="match status" value="1"/>
</dbReference>
<gene>
    <name evidence="4" type="ORF">L0664_06695</name>
</gene>
<proteinExistence type="inferred from homology"/>
<feature type="region of interest" description="Disordered" evidence="3">
    <location>
        <begin position="251"/>
        <end position="277"/>
    </location>
</feature>
<comment type="subcellular location">
    <subcellularLocation>
        <location evidence="2">Cell membrane</location>
        <topology evidence="2">Lipid-anchor</topology>
    </subcellularLocation>
</comment>
<comment type="caution">
    <text evidence="4">The sequence shown here is derived from an EMBL/GenBank/DDBJ whole genome shotgun (WGS) entry which is preliminary data.</text>
</comment>
<dbReference type="SUPFAM" id="SSF56954">
    <property type="entry name" value="Outer membrane efflux proteins (OEP)"/>
    <property type="match status" value="1"/>
</dbReference>
<dbReference type="PANTHER" id="PTHR30203">
    <property type="entry name" value="OUTER MEMBRANE CATION EFFLUX PROTEIN"/>
    <property type="match status" value="1"/>
</dbReference>
<dbReference type="Gene3D" id="1.20.1600.10">
    <property type="entry name" value="Outer membrane efflux proteins (OEP)"/>
    <property type="match status" value="1"/>
</dbReference>